<keyword evidence="3" id="KW-1185">Reference proteome</keyword>
<gene>
    <name evidence="2" type="ORF">C5O00_08915</name>
</gene>
<feature type="transmembrane region" description="Helical" evidence="1">
    <location>
        <begin position="116"/>
        <end position="140"/>
    </location>
</feature>
<name>A0A2S0HXC8_9FLAO</name>
<proteinExistence type="predicted"/>
<keyword evidence="1" id="KW-0472">Membrane</keyword>
<protein>
    <submittedName>
        <fullName evidence="2">Uncharacterized protein</fullName>
    </submittedName>
</protein>
<dbReference type="EMBL" id="CP027062">
    <property type="protein sequence ID" value="AVI51288.1"/>
    <property type="molecule type" value="Genomic_DNA"/>
</dbReference>
<evidence type="ECO:0000313" key="2">
    <source>
        <dbReference type="EMBL" id="AVI51288.1"/>
    </source>
</evidence>
<feature type="transmembrane region" description="Helical" evidence="1">
    <location>
        <begin position="152"/>
        <end position="176"/>
    </location>
</feature>
<evidence type="ECO:0000313" key="3">
    <source>
        <dbReference type="Proteomes" id="UP000238442"/>
    </source>
</evidence>
<sequence>MKIAYLFFIPLFLELLAAIVATITYRKYSGSNEKYFLYFLWYTFLIEITGTLIGYAFEADNYWVYNGFIISSFLFYFYWYYSILKRKRFRQTIVIFTAAFLLVATYSLIYEDWSAYHSYTFLTGASFVLVLTVFHFYKLLNSDEVLIVKHKLSFWISTALLLFYMGMIPLMFLTVYADLNDISYLIIILSMNLILYGCYIIGFLWTKKEYNRF</sequence>
<reference evidence="2 3" key="1">
    <citation type="submission" date="2018-02" db="EMBL/GenBank/DDBJ databases">
        <title>Genomic analysis of the strain RR4-38 isolated from a seawater recirculating aquaculture system.</title>
        <authorList>
            <person name="Kim Y.-S."/>
            <person name="Jang Y.H."/>
            <person name="Kim K.-H."/>
        </authorList>
    </citation>
    <scope>NUCLEOTIDE SEQUENCE [LARGE SCALE GENOMIC DNA]</scope>
    <source>
        <strain evidence="2 3">RR4-38</strain>
    </source>
</reference>
<feature type="transmembrane region" description="Helical" evidence="1">
    <location>
        <begin position="93"/>
        <end position="110"/>
    </location>
</feature>
<dbReference type="RefSeq" id="WP_105216529.1">
    <property type="nucleotide sequence ID" value="NZ_CP027062.1"/>
</dbReference>
<accession>A0A2S0HXC8</accession>
<keyword evidence="1" id="KW-0812">Transmembrane</keyword>
<organism evidence="2 3">
    <name type="scientific">Pukyongia salina</name>
    <dbReference type="NCBI Taxonomy" id="2094025"/>
    <lineage>
        <taxon>Bacteria</taxon>
        <taxon>Pseudomonadati</taxon>
        <taxon>Bacteroidota</taxon>
        <taxon>Flavobacteriia</taxon>
        <taxon>Flavobacteriales</taxon>
        <taxon>Flavobacteriaceae</taxon>
        <taxon>Pukyongia</taxon>
    </lineage>
</organism>
<feature type="transmembrane region" description="Helical" evidence="1">
    <location>
        <begin position="35"/>
        <end position="57"/>
    </location>
</feature>
<dbReference type="OrthoDB" id="1453530at2"/>
<feature type="transmembrane region" description="Helical" evidence="1">
    <location>
        <begin position="182"/>
        <end position="205"/>
    </location>
</feature>
<dbReference type="AlphaFoldDB" id="A0A2S0HXC8"/>
<dbReference type="KEGG" id="aue:C5O00_08915"/>
<feature type="transmembrane region" description="Helical" evidence="1">
    <location>
        <begin position="6"/>
        <end position="23"/>
    </location>
</feature>
<keyword evidence="1" id="KW-1133">Transmembrane helix</keyword>
<evidence type="ECO:0000256" key="1">
    <source>
        <dbReference type="SAM" id="Phobius"/>
    </source>
</evidence>
<feature type="transmembrane region" description="Helical" evidence="1">
    <location>
        <begin position="63"/>
        <end position="81"/>
    </location>
</feature>
<dbReference type="Proteomes" id="UP000238442">
    <property type="component" value="Chromosome"/>
</dbReference>